<dbReference type="EMBL" id="JBELQB010000003">
    <property type="protein sequence ID" value="MFL9836906.1"/>
    <property type="molecule type" value="Genomic_DNA"/>
</dbReference>
<sequence length="285" mass="32192">MIINRFTSLLLIIWLAFMSCGKQKEQPQVNYEIAIADTTKTTLPVNNMVFDTTAKTIHVYVALCDNKYQGIVPVPKAIGNGQDPDNNLYWGCGYGVRTFFKKSTEWKLLKKEKKDTLIMERLVFKHTSKNYYLIADAYNGKYIKQCTKDFLNSSAGKLKDTLNVNGTTLGIAGNSKLITYTGHDGLMDFNLYDDYINTDGKKRDVIILACYSKSYFGKHLKKANVNPLVWTTGLMCPETYTLHDAITGYIKGEDNTQIQQRAAAAYSKYQKCSVKAAKNLLATDW</sequence>
<dbReference type="RefSeq" id="WP_408073933.1">
    <property type="nucleotide sequence ID" value="NZ_JBELQB010000003.1"/>
</dbReference>
<gene>
    <name evidence="1" type="ORF">ABS768_05305</name>
</gene>
<evidence type="ECO:0008006" key="3">
    <source>
        <dbReference type="Google" id="ProtNLM"/>
    </source>
</evidence>
<evidence type="ECO:0000313" key="1">
    <source>
        <dbReference type="EMBL" id="MFL9836906.1"/>
    </source>
</evidence>
<accession>A0ABW8Y9M1</accession>
<proteinExistence type="predicted"/>
<protein>
    <recommendedName>
        <fullName evidence="3">Lipoprotein</fullName>
    </recommendedName>
</protein>
<dbReference type="Proteomes" id="UP001629059">
    <property type="component" value="Unassembled WGS sequence"/>
</dbReference>
<name>A0ABW8Y9M1_9FLAO</name>
<evidence type="ECO:0000313" key="2">
    <source>
        <dbReference type="Proteomes" id="UP001629059"/>
    </source>
</evidence>
<reference evidence="1 2" key="1">
    <citation type="submission" date="2024-06" db="EMBL/GenBank/DDBJ databases">
        <authorList>
            <person name="Kaempfer P."/>
            <person name="Viver T."/>
        </authorList>
    </citation>
    <scope>NUCLEOTIDE SEQUENCE [LARGE SCALE GENOMIC DNA]</scope>
    <source>
        <strain evidence="1 2">ST-75</strain>
    </source>
</reference>
<dbReference type="PROSITE" id="PS51257">
    <property type="entry name" value="PROKAR_LIPOPROTEIN"/>
    <property type="match status" value="1"/>
</dbReference>
<organism evidence="1 2">
    <name type="scientific">Flavobacterium rhizophilum</name>
    <dbReference type="NCBI Taxonomy" id="3163296"/>
    <lineage>
        <taxon>Bacteria</taxon>
        <taxon>Pseudomonadati</taxon>
        <taxon>Bacteroidota</taxon>
        <taxon>Flavobacteriia</taxon>
        <taxon>Flavobacteriales</taxon>
        <taxon>Flavobacteriaceae</taxon>
        <taxon>Flavobacterium</taxon>
    </lineage>
</organism>
<comment type="caution">
    <text evidence="1">The sequence shown here is derived from an EMBL/GenBank/DDBJ whole genome shotgun (WGS) entry which is preliminary data.</text>
</comment>
<keyword evidence="2" id="KW-1185">Reference proteome</keyword>